<dbReference type="SMART" id="SM00304">
    <property type="entry name" value="HAMP"/>
    <property type="match status" value="1"/>
</dbReference>
<evidence type="ECO:0000256" key="4">
    <source>
        <dbReference type="ARBA" id="ARBA00023224"/>
    </source>
</evidence>
<dbReference type="SMART" id="SM00283">
    <property type="entry name" value="MA"/>
    <property type="match status" value="1"/>
</dbReference>
<protein>
    <submittedName>
        <fullName evidence="11">Methyl-accepting chemotaxis protein</fullName>
    </submittedName>
</protein>
<dbReference type="Gene3D" id="1.10.287.950">
    <property type="entry name" value="Methyl-accepting chemotaxis protein"/>
    <property type="match status" value="1"/>
</dbReference>
<dbReference type="InterPro" id="IPR003660">
    <property type="entry name" value="HAMP_dom"/>
</dbReference>
<keyword evidence="2" id="KW-1003">Cell membrane</keyword>
<feature type="region of interest" description="Disordered" evidence="7">
    <location>
        <begin position="278"/>
        <end position="306"/>
    </location>
</feature>
<dbReference type="RefSeq" id="WP_197227561.1">
    <property type="nucleotide sequence ID" value="NZ_JAMDMH010000010.1"/>
</dbReference>
<evidence type="ECO:0000256" key="3">
    <source>
        <dbReference type="ARBA" id="ARBA00023136"/>
    </source>
</evidence>
<evidence type="ECO:0000313" key="12">
    <source>
        <dbReference type="Proteomes" id="UP001527057"/>
    </source>
</evidence>
<dbReference type="PANTHER" id="PTHR32089">
    <property type="entry name" value="METHYL-ACCEPTING CHEMOTAXIS PROTEIN MCPB"/>
    <property type="match status" value="1"/>
</dbReference>
<dbReference type="InterPro" id="IPR004089">
    <property type="entry name" value="MCPsignal_dom"/>
</dbReference>
<dbReference type="EMBL" id="JAMDMH010000010">
    <property type="protein sequence ID" value="MCY9575370.1"/>
    <property type="molecule type" value="Genomic_DNA"/>
</dbReference>
<reference evidence="11 12" key="1">
    <citation type="submission" date="2022-05" db="EMBL/GenBank/DDBJ databases">
        <title>Genome Sequencing of Bee-Associated Microbes.</title>
        <authorList>
            <person name="Dunlap C."/>
        </authorList>
    </citation>
    <scope>NUCLEOTIDE SEQUENCE [LARGE SCALE GENOMIC DNA]</scope>
    <source>
        <strain evidence="11 12">CBP-1093</strain>
    </source>
</reference>
<evidence type="ECO:0000259" key="10">
    <source>
        <dbReference type="PROSITE" id="PS50885"/>
    </source>
</evidence>
<keyword evidence="3 8" id="KW-0472">Membrane</keyword>
<dbReference type="CDD" id="cd06225">
    <property type="entry name" value="HAMP"/>
    <property type="match status" value="1"/>
</dbReference>
<evidence type="ECO:0000256" key="7">
    <source>
        <dbReference type="SAM" id="MobiDB-lite"/>
    </source>
</evidence>
<evidence type="ECO:0000259" key="9">
    <source>
        <dbReference type="PROSITE" id="PS50111"/>
    </source>
</evidence>
<dbReference type="InterPro" id="IPR004090">
    <property type="entry name" value="Chemotax_Me-accpt_rcpt"/>
</dbReference>
<dbReference type="Gene3D" id="6.10.340.10">
    <property type="match status" value="1"/>
</dbReference>
<comment type="subcellular location">
    <subcellularLocation>
        <location evidence="1">Cell membrane</location>
    </subcellularLocation>
</comment>
<evidence type="ECO:0000256" key="5">
    <source>
        <dbReference type="ARBA" id="ARBA00029447"/>
    </source>
</evidence>
<feature type="compositionally biased region" description="Polar residues" evidence="7">
    <location>
        <begin position="278"/>
        <end position="295"/>
    </location>
</feature>
<keyword evidence="8" id="KW-0812">Transmembrane</keyword>
<dbReference type="PRINTS" id="PR00260">
    <property type="entry name" value="CHEMTRNSDUCR"/>
</dbReference>
<evidence type="ECO:0000256" key="2">
    <source>
        <dbReference type="ARBA" id="ARBA00022475"/>
    </source>
</evidence>
<proteinExistence type="inferred from homology"/>
<feature type="domain" description="HAMP" evidence="10">
    <location>
        <begin position="203"/>
        <end position="256"/>
    </location>
</feature>
<feature type="transmembrane region" description="Helical" evidence="8">
    <location>
        <begin position="179"/>
        <end position="202"/>
    </location>
</feature>
<feature type="transmembrane region" description="Helical" evidence="8">
    <location>
        <begin position="7"/>
        <end position="30"/>
    </location>
</feature>
<organism evidence="11 12">
    <name type="scientific">Bacillus xiamenensis</name>
    <dbReference type="NCBI Taxonomy" id="1178537"/>
    <lineage>
        <taxon>Bacteria</taxon>
        <taxon>Bacillati</taxon>
        <taxon>Bacillota</taxon>
        <taxon>Bacilli</taxon>
        <taxon>Bacillales</taxon>
        <taxon>Bacillaceae</taxon>
        <taxon>Bacillus</taxon>
    </lineage>
</organism>
<comment type="similarity">
    <text evidence="5">Belongs to the methyl-accepting chemotaxis (MCP) protein family.</text>
</comment>
<dbReference type="PROSITE" id="PS50885">
    <property type="entry name" value="HAMP"/>
    <property type="match status" value="1"/>
</dbReference>
<dbReference type="Pfam" id="PF00672">
    <property type="entry name" value="HAMP"/>
    <property type="match status" value="1"/>
</dbReference>
<dbReference type="PANTHER" id="PTHR32089:SF112">
    <property type="entry name" value="LYSOZYME-LIKE PROTEIN-RELATED"/>
    <property type="match status" value="1"/>
</dbReference>
<dbReference type="CDD" id="cd11386">
    <property type="entry name" value="MCP_signal"/>
    <property type="match status" value="1"/>
</dbReference>
<dbReference type="PROSITE" id="PS50111">
    <property type="entry name" value="CHEMOTAXIS_TRANSDUC_2"/>
    <property type="match status" value="1"/>
</dbReference>
<evidence type="ECO:0000256" key="6">
    <source>
        <dbReference type="PROSITE-ProRule" id="PRU00284"/>
    </source>
</evidence>
<dbReference type="Proteomes" id="UP001527057">
    <property type="component" value="Unassembled WGS sequence"/>
</dbReference>
<accession>A0ABT4F0B7</accession>
<evidence type="ECO:0000256" key="8">
    <source>
        <dbReference type="SAM" id="Phobius"/>
    </source>
</evidence>
<evidence type="ECO:0000256" key="1">
    <source>
        <dbReference type="ARBA" id="ARBA00004236"/>
    </source>
</evidence>
<comment type="caution">
    <text evidence="11">The sequence shown here is derived from an EMBL/GenBank/DDBJ whole genome shotgun (WGS) entry which is preliminary data.</text>
</comment>
<evidence type="ECO:0000313" key="11">
    <source>
        <dbReference type="EMBL" id="MCY9575370.1"/>
    </source>
</evidence>
<gene>
    <name evidence="11" type="ORF">M5W27_05855</name>
</gene>
<keyword evidence="8" id="KW-1133">Transmembrane helix</keyword>
<keyword evidence="4 6" id="KW-0807">Transducer</keyword>
<feature type="domain" description="Methyl-accepting transducer" evidence="9">
    <location>
        <begin position="275"/>
        <end position="511"/>
    </location>
</feature>
<name>A0ABT4F0B7_9BACI</name>
<sequence length="561" mass="62262">MRLKNQFLFGLIVICVLFVSILGFSSFIYYKTDQSYKALLSKEVKLYQTSLELETLLQKQEAQIKTYVVVQDAENLQKIEQTYEDINKKTTEASKLSTVKQAKNLLDQISEKNYLYYTSTNRLFNSLNMQNQKEFNTRLTQELQPIEQKIHTFTQEFAQTQLKQRDQKISQLNQESNQLLLTLILVSAAIVVGFLIIGVRFVRRMTKPIVSVTHAARRMADGDLTLEEIDVTSKNEIGQLAAAFNQMTTHLRQLILQVQNGSRQLADSATQFEETISQTISASEQTSSSIEQVSEASREQSGAVGKVASAIQEVSTGMHNAAEHTSDVSGHSISVTEKAEEGASLIQQFVKQMSSIKESVNEHHSTMANVQVQFTGIQDLLGNIHAIADQTNLLALNAAIEAARAGEHGRGFAVVADEVRKLAEESSQLTDQISQLLANVNKDTKRSSHSMTKVERDVAEGVKVSQLSEQSFHDILESIRDISMKTEELSATTEQISASTEQISQTVGVIEEGAKRNSEETEYMSAAVEESLAANEEMKAAAEDLKSLSQSLKTSISSFKI</sequence>
<keyword evidence="12" id="KW-1185">Reference proteome</keyword>
<dbReference type="Pfam" id="PF00015">
    <property type="entry name" value="MCPsignal"/>
    <property type="match status" value="1"/>
</dbReference>
<dbReference type="SUPFAM" id="SSF58104">
    <property type="entry name" value="Methyl-accepting chemotaxis protein (MCP) signaling domain"/>
    <property type="match status" value="1"/>
</dbReference>